<dbReference type="PANTHER" id="PTHR22926">
    <property type="entry name" value="PHOSPHO-N-ACETYLMURAMOYL-PENTAPEPTIDE-TRANSFERASE"/>
    <property type="match status" value="1"/>
</dbReference>
<keyword evidence="2" id="KW-1003">Cell membrane</keyword>
<feature type="transmembrane region" description="Helical" evidence="8">
    <location>
        <begin position="261"/>
        <end position="284"/>
    </location>
</feature>
<feature type="binding site" evidence="7">
    <location>
        <position position="234"/>
    </location>
    <ligand>
        <name>Mg(2+)</name>
        <dbReference type="ChEBI" id="CHEBI:18420"/>
    </ligand>
</feature>
<gene>
    <name evidence="9" type="ORF">U27_01341</name>
</gene>
<evidence type="ECO:0000256" key="8">
    <source>
        <dbReference type="SAM" id="Phobius"/>
    </source>
</evidence>
<evidence type="ECO:0000256" key="4">
    <source>
        <dbReference type="ARBA" id="ARBA00022692"/>
    </source>
</evidence>
<dbReference type="Proteomes" id="UP000030661">
    <property type="component" value="Unassembled WGS sequence"/>
</dbReference>
<feature type="transmembrane region" description="Helical" evidence="8">
    <location>
        <begin position="235"/>
        <end position="255"/>
    </location>
</feature>
<feature type="transmembrane region" description="Helical" evidence="8">
    <location>
        <begin position="49"/>
        <end position="74"/>
    </location>
</feature>
<comment type="subcellular location">
    <subcellularLocation>
        <location evidence="1">Cell membrane</location>
        <topology evidence="1">Multi-pass membrane protein</topology>
    </subcellularLocation>
</comment>
<feature type="transmembrane region" description="Helical" evidence="8">
    <location>
        <begin position="130"/>
        <end position="146"/>
    </location>
</feature>
<evidence type="ECO:0000313" key="10">
    <source>
        <dbReference type="Proteomes" id="UP000030661"/>
    </source>
</evidence>
<accession>A0A081CA36</accession>
<feature type="transmembrane region" description="Helical" evidence="8">
    <location>
        <begin position="181"/>
        <end position="199"/>
    </location>
</feature>
<feature type="transmembrane region" description="Helical" evidence="8">
    <location>
        <begin position="6"/>
        <end position="29"/>
    </location>
</feature>
<proteinExistence type="predicted"/>
<dbReference type="GO" id="GO:0016780">
    <property type="term" value="F:phosphotransferase activity, for other substituted phosphate groups"/>
    <property type="evidence" value="ECO:0007669"/>
    <property type="project" value="InterPro"/>
</dbReference>
<name>A0A081CA36_VECG1</name>
<sequence length="391" mass="42792">MEWFSFWGIFLGSFLLAVLLVPVMIQLAFRFDVLDRPGYHKTHTRVHPLLGGGAIFATFMLVMLAGFIVLILAAGGGFSQFPSFQKALMNQWPVALAALPRLAGLLLGATLMFVLGLFDDIRGVGFSYKLKFAVQIFAAGLVVISGTRLDFLLHPALNIFVTILWIVGITNSFNLLDNMDGLSSGVAGIIAMILGVLTIQQGQYFSTLILLALAGGVLGFLCYNFHPSKIFMGDAGSLFIGFTLAVMTVSTSYITPKSASQLPVVVPVLVLGVPLFDTFSVMLIRWREKRPLFVGDNSHFSHRLVKLGMSTRQAVVFIYLVTLCVGISAILIPDLNLFESVIVVIQEGLIFSLITLLMLKGKEIQVLHHALKQDLEKLRETSGNNGKVHFK</sequence>
<evidence type="ECO:0000256" key="2">
    <source>
        <dbReference type="ARBA" id="ARBA00022475"/>
    </source>
</evidence>
<dbReference type="GO" id="GO:0046872">
    <property type="term" value="F:metal ion binding"/>
    <property type="evidence" value="ECO:0007669"/>
    <property type="project" value="UniProtKB-KW"/>
</dbReference>
<keyword evidence="3" id="KW-0808">Transferase</keyword>
<keyword evidence="5 8" id="KW-1133">Transmembrane helix</keyword>
<evidence type="ECO:0000256" key="5">
    <source>
        <dbReference type="ARBA" id="ARBA00022989"/>
    </source>
</evidence>
<dbReference type="STRING" id="1499967.U27_01341"/>
<dbReference type="GO" id="GO:0005886">
    <property type="term" value="C:plasma membrane"/>
    <property type="evidence" value="ECO:0007669"/>
    <property type="project" value="UniProtKB-SubCell"/>
</dbReference>
<dbReference type="InterPro" id="IPR000715">
    <property type="entry name" value="Glycosyl_transferase_4"/>
</dbReference>
<evidence type="ECO:0000256" key="3">
    <source>
        <dbReference type="ARBA" id="ARBA00022679"/>
    </source>
</evidence>
<feature type="transmembrane region" description="Helical" evidence="8">
    <location>
        <begin position="314"/>
        <end position="332"/>
    </location>
</feature>
<dbReference type="eggNOG" id="COG0472">
    <property type="taxonomic scope" value="Bacteria"/>
</dbReference>
<dbReference type="EMBL" id="DF820479">
    <property type="protein sequence ID" value="GAK61441.1"/>
    <property type="molecule type" value="Genomic_DNA"/>
</dbReference>
<keyword evidence="7" id="KW-0460">Magnesium</keyword>
<evidence type="ECO:0000256" key="1">
    <source>
        <dbReference type="ARBA" id="ARBA00004651"/>
    </source>
</evidence>
<organism evidence="9">
    <name type="scientific">Vecturithrix granuli</name>
    <dbReference type="NCBI Taxonomy" id="1499967"/>
    <lineage>
        <taxon>Bacteria</taxon>
        <taxon>Candidatus Moduliflexota</taxon>
        <taxon>Candidatus Vecturitrichia</taxon>
        <taxon>Candidatus Vecturitrichales</taxon>
        <taxon>Candidatus Vecturitrichaceae</taxon>
        <taxon>Candidatus Vecturithrix</taxon>
    </lineage>
</organism>
<keyword evidence="4 8" id="KW-0812">Transmembrane</keyword>
<dbReference type="GO" id="GO:0009103">
    <property type="term" value="P:lipopolysaccharide biosynthetic process"/>
    <property type="evidence" value="ECO:0007669"/>
    <property type="project" value="TreeGrafter"/>
</dbReference>
<feature type="transmembrane region" description="Helical" evidence="8">
    <location>
        <begin position="152"/>
        <end position="169"/>
    </location>
</feature>
<reference evidence="9" key="1">
    <citation type="journal article" date="2015" name="PeerJ">
        <title>First genomic representation of candidate bacterial phylum KSB3 points to enhanced environmental sensing as a trigger of wastewater bulking.</title>
        <authorList>
            <person name="Sekiguchi Y."/>
            <person name="Ohashi A."/>
            <person name="Parks D.H."/>
            <person name="Yamauchi T."/>
            <person name="Tyson G.W."/>
            <person name="Hugenholtz P."/>
        </authorList>
    </citation>
    <scope>NUCLEOTIDE SEQUENCE [LARGE SCALE GENOMIC DNA]</scope>
</reference>
<keyword evidence="10" id="KW-1185">Reference proteome</keyword>
<feature type="binding site" evidence="7">
    <location>
        <position position="174"/>
    </location>
    <ligand>
        <name>Mg(2+)</name>
        <dbReference type="ChEBI" id="CHEBI:18420"/>
    </ligand>
</feature>
<dbReference type="HOGENOM" id="CLU_023982_2_4_0"/>
<dbReference type="GO" id="GO:0044038">
    <property type="term" value="P:cell wall macromolecule biosynthetic process"/>
    <property type="evidence" value="ECO:0007669"/>
    <property type="project" value="TreeGrafter"/>
</dbReference>
<keyword evidence="6 8" id="KW-0472">Membrane</keyword>
<evidence type="ECO:0000313" key="9">
    <source>
        <dbReference type="EMBL" id="GAK61441.1"/>
    </source>
</evidence>
<keyword evidence="7" id="KW-0479">Metal-binding</keyword>
<dbReference type="Pfam" id="PF00953">
    <property type="entry name" value="Glycos_transf_4"/>
    <property type="match status" value="1"/>
</dbReference>
<feature type="transmembrane region" description="Helical" evidence="8">
    <location>
        <begin position="205"/>
        <end position="223"/>
    </location>
</feature>
<evidence type="ECO:0000256" key="7">
    <source>
        <dbReference type="PIRSR" id="PIRSR600715-1"/>
    </source>
</evidence>
<evidence type="ECO:0000256" key="6">
    <source>
        <dbReference type="ARBA" id="ARBA00023136"/>
    </source>
</evidence>
<dbReference type="AlphaFoldDB" id="A0A081CA36"/>
<dbReference type="PANTHER" id="PTHR22926:SF3">
    <property type="entry name" value="UNDECAPRENYL-PHOSPHATE ALPHA-N-ACETYLGLUCOSAMINYL 1-PHOSPHATE TRANSFERASE"/>
    <property type="match status" value="1"/>
</dbReference>
<comment type="cofactor">
    <cofactor evidence="7">
        <name>Mg(2+)</name>
        <dbReference type="ChEBI" id="CHEBI:18420"/>
    </cofactor>
</comment>
<dbReference type="GO" id="GO:0071555">
    <property type="term" value="P:cell wall organization"/>
    <property type="evidence" value="ECO:0007669"/>
    <property type="project" value="TreeGrafter"/>
</dbReference>
<feature type="transmembrane region" description="Helical" evidence="8">
    <location>
        <begin position="94"/>
        <end position="118"/>
    </location>
</feature>
<feature type="transmembrane region" description="Helical" evidence="8">
    <location>
        <begin position="338"/>
        <end position="359"/>
    </location>
</feature>
<protein>
    <submittedName>
        <fullName evidence="9">TagO protein</fullName>
    </submittedName>
</protein>
<dbReference type="CDD" id="cd06853">
    <property type="entry name" value="GT_WecA_like"/>
    <property type="match status" value="1"/>
</dbReference>